<comment type="caution">
    <text evidence="2">The sequence shown here is derived from an EMBL/GenBank/DDBJ whole genome shotgun (WGS) entry which is preliminary data.</text>
</comment>
<feature type="transmembrane region" description="Helical" evidence="1">
    <location>
        <begin position="20"/>
        <end position="45"/>
    </location>
</feature>
<organism evidence="2 3">
    <name type="scientific">Dentiscutata erythropus</name>
    <dbReference type="NCBI Taxonomy" id="1348616"/>
    <lineage>
        <taxon>Eukaryota</taxon>
        <taxon>Fungi</taxon>
        <taxon>Fungi incertae sedis</taxon>
        <taxon>Mucoromycota</taxon>
        <taxon>Glomeromycotina</taxon>
        <taxon>Glomeromycetes</taxon>
        <taxon>Diversisporales</taxon>
        <taxon>Gigasporaceae</taxon>
        <taxon>Dentiscutata</taxon>
    </lineage>
</organism>
<dbReference type="AlphaFoldDB" id="A0A9N9DC98"/>
<proteinExistence type="predicted"/>
<dbReference type="OrthoDB" id="10324852at2759"/>
<keyword evidence="1" id="KW-1133">Transmembrane helix</keyword>
<accession>A0A9N9DC98</accession>
<dbReference type="Proteomes" id="UP000789405">
    <property type="component" value="Unassembled WGS sequence"/>
</dbReference>
<protein>
    <submittedName>
        <fullName evidence="2">7067_t:CDS:1</fullName>
    </submittedName>
</protein>
<keyword evidence="1" id="KW-0812">Transmembrane</keyword>
<feature type="transmembrane region" description="Helical" evidence="1">
    <location>
        <begin position="126"/>
        <end position="144"/>
    </location>
</feature>
<dbReference type="EMBL" id="CAJVPY010004863">
    <property type="protein sequence ID" value="CAG8629925.1"/>
    <property type="molecule type" value="Genomic_DNA"/>
</dbReference>
<keyword evidence="3" id="KW-1185">Reference proteome</keyword>
<reference evidence="2" key="1">
    <citation type="submission" date="2021-06" db="EMBL/GenBank/DDBJ databases">
        <authorList>
            <person name="Kallberg Y."/>
            <person name="Tangrot J."/>
            <person name="Rosling A."/>
        </authorList>
    </citation>
    <scope>NUCLEOTIDE SEQUENCE</scope>
    <source>
        <strain evidence="2">MA453B</strain>
    </source>
</reference>
<sequence>MKSNKIKPYKSLPTSLKKYLNIIMLFIGPLLWLTLVIFSLRGAIIDDGGILIPGQPGILLGVNTTVRYIIAFIITLTVTDVVEASLRYYKSNSIQLNGLELLRLIKLGTERGFLGIIESFQNRPKGLYIVWIWLIIVVIVPYLLATADIALHYWVTAEVVLQEGQYKILNNAIQIDPKCGNTSISELDTCAHWEAVTGRLVIMSRLNDTIWNGDFNSYIILANCTPVSTLCNLKAVIGALTSVNCPSSLYNINGNIETNPNLITPLGDGAMYNNTEIPTTAGQLGKLEWLISGRFTKDPSTTYDDEFATEMHGAEDVLLYCTTKITASTVSFSKSNWSVKLGEPLDANTTRAVSYGIREMDNEIRTALQDASFNGSSMLVAQEAERQLKLGIAGMVASVTVGNVDQSLGKISVADNITVTRIAIMALILYGIALVIVPLIIAGWILLNIGKYTEGFDSNGQPVVVQTMLAEMITITDRIIYDAIRAPSWGACFKSIEFQQQLISQDQAGIGHRDGHFGLFNGIVSSTEGVVNTGTPIST</sequence>
<evidence type="ECO:0000256" key="1">
    <source>
        <dbReference type="SAM" id="Phobius"/>
    </source>
</evidence>
<gene>
    <name evidence="2" type="ORF">DERYTH_LOCUS9093</name>
</gene>
<feature type="transmembrane region" description="Helical" evidence="1">
    <location>
        <begin position="65"/>
        <end position="86"/>
    </location>
</feature>
<keyword evidence="1" id="KW-0472">Membrane</keyword>
<evidence type="ECO:0000313" key="3">
    <source>
        <dbReference type="Proteomes" id="UP000789405"/>
    </source>
</evidence>
<feature type="transmembrane region" description="Helical" evidence="1">
    <location>
        <begin position="422"/>
        <end position="447"/>
    </location>
</feature>
<evidence type="ECO:0000313" key="2">
    <source>
        <dbReference type="EMBL" id="CAG8629925.1"/>
    </source>
</evidence>
<name>A0A9N9DC98_9GLOM</name>